<dbReference type="KEGG" id="vda:VDAG_09700"/>
<keyword evidence="2" id="KW-1185">Reference proteome</keyword>
<gene>
    <name evidence="1" type="ORF">VDAG_09700</name>
</gene>
<organism evidence="1 2">
    <name type="scientific">Verticillium dahliae (strain VdLs.17 / ATCC MYA-4575 / FGSC 10137)</name>
    <name type="common">Verticillium wilt</name>
    <dbReference type="NCBI Taxonomy" id="498257"/>
    <lineage>
        <taxon>Eukaryota</taxon>
        <taxon>Fungi</taxon>
        <taxon>Dikarya</taxon>
        <taxon>Ascomycota</taxon>
        <taxon>Pezizomycotina</taxon>
        <taxon>Sordariomycetes</taxon>
        <taxon>Hypocreomycetidae</taxon>
        <taxon>Glomerellales</taxon>
        <taxon>Plectosphaerellaceae</taxon>
        <taxon>Verticillium</taxon>
    </lineage>
</organism>
<evidence type="ECO:0000313" key="2">
    <source>
        <dbReference type="Proteomes" id="UP000001611"/>
    </source>
</evidence>
<accession>G2XI50</accession>
<dbReference type="Proteomes" id="UP000001611">
    <property type="component" value="Chromosome 7"/>
</dbReference>
<dbReference type="RefSeq" id="XP_009656956.1">
    <property type="nucleotide sequence ID" value="XM_009658661.1"/>
</dbReference>
<dbReference type="AlphaFoldDB" id="G2XI50"/>
<dbReference type="InParanoid" id="G2XI50"/>
<name>G2XI50_VERDV</name>
<dbReference type="GeneID" id="20711163"/>
<dbReference type="HOGENOM" id="CLU_3410822_0_0_1"/>
<sequence>MSPPHLKSGHRIYITGDTLCLDELKATPR</sequence>
<reference evidence="1 2" key="1">
    <citation type="submission" date="2008-03" db="EMBL/GenBank/DDBJ databases">
        <title>The Genome Sequence of Verticillium dahliae VdLs.17.</title>
        <authorList>
            <consortium name="The Broad Institute Genome Sequencing Platform"/>
            <person name="Ma L.-J.J."/>
            <person name="Klosterman S.J."/>
            <person name="Subbarao K."/>
            <person name="Dobinson K."/>
            <person name="Veronese P."/>
            <person name="Kang S."/>
            <person name="Gold S.E."/>
            <person name="Young S."/>
            <person name="Jaffe D."/>
            <person name="Gnerre S."/>
            <person name="Berlin A."/>
            <person name="Heiman D."/>
            <person name="Hepburn T."/>
            <person name="Sykes S."/>
            <person name="Alvarado L."/>
            <person name="Kodira C.D."/>
            <person name="Lander E."/>
            <person name="Galagan J."/>
            <person name="Nusbaum C."/>
            <person name="Birren B."/>
        </authorList>
    </citation>
    <scope>NUCLEOTIDE SEQUENCE [LARGE SCALE GENOMIC DNA]</scope>
    <source>
        <strain evidence="2">VdLs.17 / ATCC MYA-4575 / FGSC 10137</strain>
    </source>
</reference>
<protein>
    <submittedName>
        <fullName evidence="1">Uncharacterized protein</fullName>
    </submittedName>
</protein>
<dbReference type="EMBL" id="DS572722">
    <property type="protein sequence ID" value="EGY19498.1"/>
    <property type="molecule type" value="Genomic_DNA"/>
</dbReference>
<proteinExistence type="predicted"/>
<evidence type="ECO:0000313" key="1">
    <source>
        <dbReference type="EMBL" id="EGY19498.1"/>
    </source>
</evidence>